<protein>
    <recommendedName>
        <fullName evidence="2">DUF3971 domain-containing protein</fullName>
    </recommendedName>
</protein>
<feature type="non-terminal residue" evidence="1">
    <location>
        <position position="315"/>
    </location>
</feature>
<gene>
    <name evidence="1" type="ORF">METZ01_LOCUS356862</name>
</gene>
<evidence type="ECO:0000313" key="1">
    <source>
        <dbReference type="EMBL" id="SVD04008.1"/>
    </source>
</evidence>
<evidence type="ECO:0008006" key="2">
    <source>
        <dbReference type="Google" id="ProtNLM"/>
    </source>
</evidence>
<organism evidence="1">
    <name type="scientific">marine metagenome</name>
    <dbReference type="NCBI Taxonomy" id="408172"/>
    <lineage>
        <taxon>unclassified sequences</taxon>
        <taxon>metagenomes</taxon>
        <taxon>ecological metagenomes</taxon>
    </lineage>
</organism>
<sequence>IRAGATKQFPLNVAFVLNRSSGEHLEISASAVKLQTGSIIFSGDGIASNLTEDNAGISLNLKSNDFSWEEIQPVLHFFGDPIKEALAPLEAFDVNQLSIRAEIPVSSLSQIENLQQQMIGHVKLKTRNVVLNMGDKSYPIESLEGEGTLEKGVLAHKFSGTALESDFKLHGELPLFNLEKDSISRVEWKNLVLEKLPFAKGLSWIPTQGKVSGSLSLSGPLPKEKETFPGKLAVEFQVEGLVLKPANPNGARPIEVSRLKGHGNFNQGLLQHEIHGTVWGSDFDIKGKLRLSQDKPVLNSRINWQELDVSQLPLP</sequence>
<proteinExistence type="predicted"/>
<name>A0A382S4E9_9ZZZZ</name>
<dbReference type="AlphaFoldDB" id="A0A382S4E9"/>
<accession>A0A382S4E9</accession>
<feature type="non-terminal residue" evidence="1">
    <location>
        <position position="1"/>
    </location>
</feature>
<reference evidence="1" key="1">
    <citation type="submission" date="2018-05" db="EMBL/GenBank/DDBJ databases">
        <authorList>
            <person name="Lanie J.A."/>
            <person name="Ng W.-L."/>
            <person name="Kazmierczak K.M."/>
            <person name="Andrzejewski T.M."/>
            <person name="Davidsen T.M."/>
            <person name="Wayne K.J."/>
            <person name="Tettelin H."/>
            <person name="Glass J.I."/>
            <person name="Rusch D."/>
            <person name="Podicherti R."/>
            <person name="Tsui H.-C.T."/>
            <person name="Winkler M.E."/>
        </authorList>
    </citation>
    <scope>NUCLEOTIDE SEQUENCE</scope>
</reference>
<dbReference type="EMBL" id="UINC01125875">
    <property type="protein sequence ID" value="SVD04008.1"/>
    <property type="molecule type" value="Genomic_DNA"/>
</dbReference>